<dbReference type="Pfam" id="PF26148">
    <property type="entry name" value="VPS18_RING_C"/>
    <property type="match status" value="1"/>
</dbReference>
<evidence type="ECO:0000256" key="2">
    <source>
        <dbReference type="ARBA" id="ARBA00022771"/>
    </source>
</evidence>
<dbReference type="InterPro" id="IPR007810">
    <property type="entry name" value="Pep3/Vps18_beta-prop"/>
</dbReference>
<dbReference type="Proteomes" id="UP000007799">
    <property type="component" value="Unassembled WGS sequence"/>
</dbReference>
<evidence type="ECO:0000259" key="7">
    <source>
        <dbReference type="Pfam" id="PF05131"/>
    </source>
</evidence>
<dbReference type="OrthoDB" id="1845386at2759"/>
<dbReference type="GO" id="GO:0008333">
    <property type="term" value="P:endosome to lysosome transport"/>
    <property type="evidence" value="ECO:0007669"/>
    <property type="project" value="TreeGrafter"/>
</dbReference>
<dbReference type="CDD" id="cd16462">
    <property type="entry name" value="RING-H2_Pep3p-like"/>
    <property type="match status" value="1"/>
</dbReference>
<evidence type="ECO:0000256" key="4">
    <source>
        <dbReference type="ARBA" id="ARBA00023136"/>
    </source>
</evidence>
<keyword evidence="1" id="KW-0479">Metal-binding</keyword>
<dbReference type="GO" id="GO:0030674">
    <property type="term" value="F:protein-macromolecule adaptor activity"/>
    <property type="evidence" value="ECO:0007669"/>
    <property type="project" value="TreeGrafter"/>
</dbReference>
<keyword evidence="3" id="KW-0862">Zinc</keyword>
<evidence type="ECO:0000256" key="5">
    <source>
        <dbReference type="ARBA" id="ARBA00029433"/>
    </source>
</evidence>
<evidence type="ECO:0000256" key="3">
    <source>
        <dbReference type="ARBA" id="ARBA00022833"/>
    </source>
</evidence>
<dbReference type="InterPro" id="IPR058919">
    <property type="entry name" value="Pep3/Vps18_RING_C"/>
</dbReference>
<dbReference type="PANTHER" id="PTHR23323">
    <property type="entry name" value="VACUOLAR PROTEIN SORTING-ASSOCIATED PROTEIN"/>
    <property type="match status" value="1"/>
</dbReference>
<dbReference type="GO" id="GO:0008270">
    <property type="term" value="F:zinc ion binding"/>
    <property type="evidence" value="ECO:0007669"/>
    <property type="project" value="UniProtKB-KW"/>
</dbReference>
<dbReference type="AlphaFoldDB" id="F2UBE7"/>
<dbReference type="GO" id="GO:0006904">
    <property type="term" value="P:vesicle docking involved in exocytosis"/>
    <property type="evidence" value="ECO:0007669"/>
    <property type="project" value="TreeGrafter"/>
</dbReference>
<feature type="domain" description="Pep3/Vps18 RING C-terminal" evidence="8">
    <location>
        <begin position="772"/>
        <end position="859"/>
    </location>
</feature>
<dbReference type="GO" id="GO:0007040">
    <property type="term" value="P:lysosome organization"/>
    <property type="evidence" value="ECO:0007669"/>
    <property type="project" value="TreeGrafter"/>
</dbReference>
<dbReference type="PANTHER" id="PTHR23323:SF26">
    <property type="entry name" value="VACUOLAR PROTEIN SORTING-ASSOCIATED PROTEIN 18 HOMOLOG"/>
    <property type="match status" value="1"/>
</dbReference>
<sequence>MFGRGFLDDDDTQATFGLGFTSRFGGLSGYDMEDDVVDANMSAYSAYGESDVIIEEPIFSKKRLGFKLPPSTSIQQVICAGGSAFVVLSNSTIVRRALSGAEADEEIHPIPRKREGQCTVERVFIDPTATHMITCTVCSDGHECFYIHLASPKLAPYTLHAVKRRKITAVAWNPLAQRGDPATQPILLGDAQGSVFEMTVNHNDHHAQQIFSVSDAPGGIIGIHLDVQRSSKLGSRFYIILACAHRFLQYMGPPGPEGQRFENILKRHELSSGGQEAPVLPRSQLSIYQRFPSTAEAMAWMTPLGAYSGHFDFANALRDESTAIPSFNVIPYNPATDRVGDEADVPESLVLTEFHLLLLYPHQIRAICTVNNKQVMDERMPTAAGRFQGIVRDPTSEDVLCYSEKTIYRIDTANETRDLWRLMMDKGNFDAALDYCTSDDERNEVHAAQAAYLFDNQEFGRAARAYSKTDVAFETIALKFLDKQEEGPLRTFLEEKLHRLSRGDITQRALLTTWLVELFLNALDKAETAENSATYERTMEEFKSFLEADASRRVLHRETVFDLISSHGNVDVLLFFAQLHSQHDVVVQHYIQMGQADKALDVLKQVGNEKPQLIYQFAAELIQAKPHELISLCSHMHLYEEAVEMALTVDLDMAVEQVRRAKDDIDFIDQAREKQLWLRIANHVIKVKNDIPMAMDLLKQSVLKIEDILPLFDDFKIIDPFQRNIQRSLESYNKEIQQLRESMEQSTTSARAIRADILQLNKRVERVHGDMMCDVCEYPLLTRAFYLFPCHHAFHKDCLMREVVKYLPPSQCRRVNTIRQDLRDLPPTAAGARRALALNAKLDEIAGQDCIVCGEIAIEMIEKPFIPKDQLEAYIESWSTGGVDLGPSADDEEFGIDREAPIMDSFT</sequence>
<evidence type="ECO:0000313" key="10">
    <source>
        <dbReference type="Proteomes" id="UP000007799"/>
    </source>
</evidence>
<proteinExistence type="predicted"/>
<dbReference type="GO" id="GO:0005768">
    <property type="term" value="C:endosome"/>
    <property type="evidence" value="ECO:0007669"/>
    <property type="project" value="TreeGrafter"/>
</dbReference>
<dbReference type="Pfam" id="PF05131">
    <property type="entry name" value="Pep3_Vps18"/>
    <property type="match status" value="1"/>
</dbReference>
<dbReference type="InParanoid" id="F2UBE7"/>
<evidence type="ECO:0000259" key="8">
    <source>
        <dbReference type="Pfam" id="PF26148"/>
    </source>
</evidence>
<dbReference type="GO" id="GO:0030897">
    <property type="term" value="C:HOPS complex"/>
    <property type="evidence" value="ECO:0007669"/>
    <property type="project" value="TreeGrafter"/>
</dbReference>
<gene>
    <name evidence="9" type="ORF">PTSG_12329</name>
</gene>
<dbReference type="OMA" id="WIQREKW"/>
<accession>F2UBE7</accession>
<dbReference type="eggNOG" id="KOG2034">
    <property type="taxonomic scope" value="Eukaryota"/>
</dbReference>
<dbReference type="EMBL" id="GL832967">
    <property type="protein sequence ID" value="EGD73813.1"/>
    <property type="molecule type" value="Genomic_DNA"/>
</dbReference>
<comment type="subcellular location">
    <subcellularLocation>
        <location evidence="5">Endomembrane system</location>
        <topology evidence="5">Peripheral membrane protein</topology>
        <orientation evidence="5">Cytoplasmic side</orientation>
    </subcellularLocation>
</comment>
<dbReference type="GO" id="GO:0048284">
    <property type="term" value="P:organelle fusion"/>
    <property type="evidence" value="ECO:0007669"/>
    <property type="project" value="TreeGrafter"/>
</dbReference>
<dbReference type="KEGG" id="sre:PTSG_12329"/>
<dbReference type="RefSeq" id="XP_004993376.1">
    <property type="nucleotide sequence ID" value="XM_004993319.1"/>
</dbReference>
<reference evidence="9" key="1">
    <citation type="submission" date="2009-08" db="EMBL/GenBank/DDBJ databases">
        <title>Annotation of Salpingoeca rosetta.</title>
        <authorList>
            <consortium name="The Broad Institute Genome Sequencing Platform"/>
            <person name="Russ C."/>
            <person name="Cuomo C."/>
            <person name="Burger G."/>
            <person name="Gray M.W."/>
            <person name="Holland P.W.H."/>
            <person name="King N."/>
            <person name="Lang F.B.F."/>
            <person name="Roger A.J."/>
            <person name="Ruiz-Trillo I."/>
            <person name="Young S.K."/>
            <person name="Zeng Q."/>
            <person name="Gargeya S."/>
            <person name="Alvarado L."/>
            <person name="Berlin A."/>
            <person name="Chapman S.B."/>
            <person name="Chen Z."/>
            <person name="Freedman E."/>
            <person name="Gellesch M."/>
            <person name="Goldberg J."/>
            <person name="Griggs A."/>
            <person name="Gujja S."/>
            <person name="Heilman E."/>
            <person name="Heiman D."/>
            <person name="Howarth C."/>
            <person name="Mehta T."/>
            <person name="Neiman D."/>
            <person name="Pearson M."/>
            <person name="Roberts A."/>
            <person name="Saif S."/>
            <person name="Shea T."/>
            <person name="Shenoy N."/>
            <person name="Sisk P."/>
            <person name="Stolte C."/>
            <person name="Sykes S."/>
            <person name="White J."/>
            <person name="Yandava C."/>
            <person name="Haas B."/>
            <person name="Nusbaum C."/>
            <person name="Birren B."/>
        </authorList>
    </citation>
    <scope>NUCLEOTIDE SEQUENCE [LARGE SCALE GENOMIC DNA]</scope>
    <source>
        <strain evidence="9">ATCC 50818</strain>
    </source>
</reference>
<keyword evidence="6" id="KW-0175">Coiled coil</keyword>
<protein>
    <submittedName>
        <fullName evidence="9">Uncharacterized protein</fullName>
    </submittedName>
</protein>
<dbReference type="InterPro" id="IPR013083">
    <property type="entry name" value="Znf_RING/FYVE/PHD"/>
</dbReference>
<dbReference type="GO" id="GO:0007032">
    <property type="term" value="P:endosome organization"/>
    <property type="evidence" value="ECO:0007669"/>
    <property type="project" value="TreeGrafter"/>
</dbReference>
<dbReference type="Gene3D" id="3.30.40.10">
    <property type="entry name" value="Zinc/RING finger domain, C3HC4 (zinc finger)"/>
    <property type="match status" value="1"/>
</dbReference>
<organism evidence="10">
    <name type="scientific">Salpingoeca rosetta (strain ATCC 50818 / BSB-021)</name>
    <dbReference type="NCBI Taxonomy" id="946362"/>
    <lineage>
        <taxon>Eukaryota</taxon>
        <taxon>Choanoflagellata</taxon>
        <taxon>Craspedida</taxon>
        <taxon>Salpingoecidae</taxon>
        <taxon>Salpingoeca</taxon>
    </lineage>
</organism>
<evidence type="ECO:0000256" key="1">
    <source>
        <dbReference type="ARBA" id="ARBA00022723"/>
    </source>
</evidence>
<keyword evidence="2" id="KW-0863">Zinc-finger</keyword>
<keyword evidence="10" id="KW-1185">Reference proteome</keyword>
<dbReference type="FunCoup" id="F2UBE7">
    <property type="interactions" value="1501"/>
</dbReference>
<keyword evidence="4" id="KW-0472">Membrane</keyword>
<feature type="domain" description="Pep3/Vps18 beta-propeller" evidence="7">
    <location>
        <begin position="57"/>
        <end position="410"/>
    </location>
</feature>
<feature type="coiled-coil region" evidence="6">
    <location>
        <begin position="722"/>
        <end position="749"/>
    </location>
</feature>
<dbReference type="GeneID" id="16073953"/>
<evidence type="ECO:0000256" key="6">
    <source>
        <dbReference type="SAM" id="Coils"/>
    </source>
</evidence>
<dbReference type="STRING" id="946362.F2UBE7"/>
<evidence type="ECO:0000313" key="9">
    <source>
        <dbReference type="EMBL" id="EGD73813.1"/>
    </source>
</evidence>
<name>F2UBE7_SALR5</name>